<dbReference type="PANTHER" id="PTHR30203">
    <property type="entry name" value="OUTER MEMBRANE CATION EFFLUX PROTEIN"/>
    <property type="match status" value="1"/>
</dbReference>
<evidence type="ECO:0000256" key="1">
    <source>
        <dbReference type="ARBA" id="ARBA00007613"/>
    </source>
</evidence>
<dbReference type="Proteomes" id="UP001404104">
    <property type="component" value="Unassembled WGS sequence"/>
</dbReference>
<keyword evidence="5" id="KW-1185">Reference proteome</keyword>
<comment type="similarity">
    <text evidence="1 2">Belongs to the outer membrane factor (OMF) (TC 1.B.17) family.</text>
</comment>
<keyword evidence="2" id="KW-0472">Membrane</keyword>
<dbReference type="InterPro" id="IPR003423">
    <property type="entry name" value="OMP_efflux"/>
</dbReference>
<feature type="region of interest" description="Disordered" evidence="3">
    <location>
        <begin position="112"/>
        <end position="132"/>
    </location>
</feature>
<evidence type="ECO:0000313" key="4">
    <source>
        <dbReference type="EMBL" id="MEN2787605.1"/>
    </source>
</evidence>
<evidence type="ECO:0000256" key="2">
    <source>
        <dbReference type="RuleBase" id="RU362097"/>
    </source>
</evidence>
<dbReference type="RefSeq" id="WP_345865835.1">
    <property type="nucleotide sequence ID" value="NZ_JBDIMF010000006.1"/>
</dbReference>
<dbReference type="PANTHER" id="PTHR30203:SF32">
    <property type="entry name" value="CATION EFFLUX SYSTEM PROTEIN CUSC"/>
    <property type="match status" value="1"/>
</dbReference>
<accession>A0ABU9XVN4</accession>
<feature type="region of interest" description="Disordered" evidence="3">
    <location>
        <begin position="483"/>
        <end position="503"/>
    </location>
</feature>
<feature type="chain" id="PRO_5044954693" evidence="2">
    <location>
        <begin position="29"/>
        <end position="503"/>
    </location>
</feature>
<comment type="subcellular location">
    <subcellularLocation>
        <location evidence="2">Cell membrane</location>
        <topology evidence="2">Lipid-anchor</topology>
    </subcellularLocation>
</comment>
<keyword evidence="2" id="KW-0449">Lipoprotein</keyword>
<dbReference type="PROSITE" id="PS51257">
    <property type="entry name" value="PROKAR_LIPOPROTEIN"/>
    <property type="match status" value="1"/>
</dbReference>
<sequence length="503" mass="53219">MTKIALPRLTPRLAPLLAGMALSACSMAPKYVEPALPVPASWPVGDAYLRQSEAALPSVSYTDIFRDARLQQIIRQALVNNRDLRIAAANIASARAQYRIQRAELFPQVNASGSATRTDSGTGNINSAGQSNIGGARNSFSTDLGINAFEIDLFGRIRSLSTAAQNRYFATEAAARATRLTLVGDIANAWLTYAADQSLLRIAQDTAASADRSVQLTDARRAGGVAPRTDVAQARLVLAQAQSDLAEQRTALAQDINLLQLLVGAPVDPALLPQTIEEAGATLAELPAGLDSGILLRRPDVLQAEYELRATNAEIGAARAALFPRISLTAALGLASNMLGDLFTGRAFNYSVGPGVSYPIFNAGAGRANVRFSEAQREAALASYERAIQSAFREVADALARRGTIGDQTRAAQALAAAAADNYRLSEARYRGGIDTFLQSLDAQRSLYSARRLLVTTQTTAASNLVTLYRVLGGDALLEATPAGPVPASAAQATPERTLPSNR</sequence>
<dbReference type="NCBIfam" id="TIGR01845">
    <property type="entry name" value="outer_NodT"/>
    <property type="match status" value="1"/>
</dbReference>
<evidence type="ECO:0000256" key="3">
    <source>
        <dbReference type="SAM" id="MobiDB-lite"/>
    </source>
</evidence>
<reference evidence="4 5" key="1">
    <citation type="submission" date="2024-05" db="EMBL/GenBank/DDBJ databases">
        <authorList>
            <person name="Liu Q."/>
            <person name="Xin Y.-H."/>
        </authorList>
    </citation>
    <scope>NUCLEOTIDE SEQUENCE [LARGE SCALE GENOMIC DNA]</scope>
    <source>
        <strain evidence="4 5">CGMCC 1.15349</strain>
    </source>
</reference>
<protein>
    <submittedName>
        <fullName evidence="4">Efflux transporter outer membrane subunit</fullName>
    </submittedName>
</protein>
<evidence type="ECO:0000313" key="5">
    <source>
        <dbReference type="Proteomes" id="UP001404104"/>
    </source>
</evidence>
<comment type="caution">
    <text evidence="4">The sequence shown here is derived from an EMBL/GenBank/DDBJ whole genome shotgun (WGS) entry which is preliminary data.</text>
</comment>
<keyword evidence="2" id="KW-0812">Transmembrane</keyword>
<dbReference type="InterPro" id="IPR010131">
    <property type="entry name" value="MdtP/NodT-like"/>
</dbReference>
<keyword evidence="2" id="KW-0564">Palmitate</keyword>
<dbReference type="EMBL" id="JBDIMF010000006">
    <property type="protein sequence ID" value="MEN2787605.1"/>
    <property type="molecule type" value="Genomic_DNA"/>
</dbReference>
<dbReference type="SUPFAM" id="SSF56954">
    <property type="entry name" value="Outer membrane efflux proteins (OEP)"/>
    <property type="match status" value="1"/>
</dbReference>
<organism evidence="4 5">
    <name type="scientific">Sphingomonas qilianensis</name>
    <dbReference type="NCBI Taxonomy" id="1736690"/>
    <lineage>
        <taxon>Bacteria</taxon>
        <taxon>Pseudomonadati</taxon>
        <taxon>Pseudomonadota</taxon>
        <taxon>Alphaproteobacteria</taxon>
        <taxon>Sphingomonadales</taxon>
        <taxon>Sphingomonadaceae</taxon>
        <taxon>Sphingomonas</taxon>
    </lineage>
</organism>
<gene>
    <name evidence="4" type="ORF">ABC969_14400</name>
</gene>
<dbReference type="Gene3D" id="2.20.200.10">
    <property type="entry name" value="Outer membrane efflux proteins (OEP)"/>
    <property type="match status" value="1"/>
</dbReference>
<proteinExistence type="inferred from homology"/>
<dbReference type="Gene3D" id="1.20.1600.10">
    <property type="entry name" value="Outer membrane efflux proteins (OEP)"/>
    <property type="match status" value="1"/>
</dbReference>
<dbReference type="Pfam" id="PF02321">
    <property type="entry name" value="OEP"/>
    <property type="match status" value="2"/>
</dbReference>
<keyword evidence="2" id="KW-1134">Transmembrane beta strand</keyword>
<name>A0ABU9XVN4_9SPHN</name>
<keyword evidence="2" id="KW-0732">Signal</keyword>
<feature type="signal peptide" evidence="2">
    <location>
        <begin position="1"/>
        <end position="28"/>
    </location>
</feature>